<dbReference type="EMBL" id="JAJBNC010000062">
    <property type="protein sequence ID" value="MCB5495756.1"/>
    <property type="molecule type" value="Genomic_DNA"/>
</dbReference>
<proteinExistence type="predicted"/>
<accession>A0AAJ1ESB3</accession>
<reference evidence="5" key="2">
    <citation type="submission" date="2020-02" db="EMBL/GenBank/DDBJ databases">
        <authorList>
            <person name="Littmann E."/>
            <person name="Sorbara M."/>
        </authorList>
    </citation>
    <scope>NUCLEOTIDE SEQUENCE</scope>
    <source>
        <strain evidence="5">MSK.22.53</strain>
    </source>
</reference>
<reference evidence="1" key="3">
    <citation type="submission" date="2021-10" db="EMBL/GenBank/DDBJ databases">
        <title>Collection of gut derived symbiotic bacterial strains cultured from healthy donors.</title>
        <authorList>
            <person name="Lin H."/>
            <person name="Littmann E."/>
            <person name="Claire K."/>
            <person name="Pamer E."/>
        </authorList>
    </citation>
    <scope>NUCLEOTIDE SEQUENCE</scope>
    <source>
        <strain evidence="2">MSK.23.18</strain>
        <strain evidence="1">MSK.23.4</strain>
    </source>
</reference>
<gene>
    <name evidence="5" type="ORF">G4958_14425</name>
    <name evidence="2" type="ORF">LIQ08_14390</name>
    <name evidence="1" type="ORF">LIQ10_18845</name>
    <name evidence="4" type="ORF">O4N78_15300</name>
    <name evidence="3" type="ORF">PNU63_09455</name>
</gene>
<name>A0AAJ1ESB3_MEDGN</name>
<sequence>MKKDIINKIGNWLEKVALERAYIERNGCPFAIGEDKLPEKLLELKRNVGNHYEDFDL</sequence>
<organism evidence="1 6">
    <name type="scientific">Mediterraneibacter gnavus</name>
    <name type="common">Ruminococcus gnavus</name>
    <dbReference type="NCBI Taxonomy" id="33038"/>
    <lineage>
        <taxon>Bacteria</taxon>
        <taxon>Bacillati</taxon>
        <taxon>Bacillota</taxon>
        <taxon>Clostridia</taxon>
        <taxon>Lachnospirales</taxon>
        <taxon>Lachnospiraceae</taxon>
        <taxon>Mediterraneibacter</taxon>
    </lineage>
</organism>
<reference evidence="5" key="1">
    <citation type="journal article" date="2020" name="Cell Host Microbe">
        <title>Functional and Genomic Variation between Human-Derived Isolates of Lachnospiraceae Reveals Inter- and Intra-Species Diversity.</title>
        <authorList>
            <person name="Sorbara M.T."/>
            <person name="Littmann E.R."/>
            <person name="Fontana E."/>
            <person name="Moody T.U."/>
            <person name="Kohout C.E."/>
            <person name="Gjonbalaj M."/>
            <person name="Eaton V."/>
            <person name="Seok R."/>
            <person name="Leiner I.M."/>
            <person name="Pamer E.G."/>
        </authorList>
    </citation>
    <scope>NUCLEOTIDE SEQUENCE</scope>
    <source>
        <strain evidence="5">MSK.22.53</strain>
    </source>
</reference>
<evidence type="ECO:0000313" key="2">
    <source>
        <dbReference type="EMBL" id="MCB5620329.1"/>
    </source>
</evidence>
<protein>
    <submittedName>
        <fullName evidence="1">Uncharacterized protein</fullName>
    </submittedName>
</protein>
<dbReference type="EMBL" id="JAQMLR010000008">
    <property type="protein sequence ID" value="MDB8738992.1"/>
    <property type="molecule type" value="Genomic_DNA"/>
</dbReference>
<dbReference type="Proteomes" id="UP001149331">
    <property type="component" value="Unassembled WGS sequence"/>
</dbReference>
<dbReference type="EMBL" id="JAPZEG010000026">
    <property type="protein sequence ID" value="MDE1204906.1"/>
    <property type="molecule type" value="Genomic_DNA"/>
</dbReference>
<evidence type="ECO:0000313" key="4">
    <source>
        <dbReference type="EMBL" id="MDE1204906.1"/>
    </source>
</evidence>
<evidence type="ECO:0000313" key="1">
    <source>
        <dbReference type="EMBL" id="MCB5495756.1"/>
    </source>
</evidence>
<evidence type="ECO:0000313" key="6">
    <source>
        <dbReference type="Proteomes" id="UP001297422"/>
    </source>
</evidence>
<reference evidence="3" key="5">
    <citation type="submission" date="2023-01" db="EMBL/GenBank/DDBJ databases">
        <title>Human gut microbiome strain richness.</title>
        <authorList>
            <person name="Chen-Liaw A."/>
        </authorList>
    </citation>
    <scope>NUCLEOTIDE SEQUENCE</scope>
    <source>
        <strain evidence="3">1001217st1_A9_1001217B_191108</strain>
    </source>
</reference>
<evidence type="ECO:0000313" key="3">
    <source>
        <dbReference type="EMBL" id="MDB8738992.1"/>
    </source>
</evidence>
<dbReference type="Proteomes" id="UP001297422">
    <property type="component" value="Unassembled WGS sequence"/>
</dbReference>
<dbReference type="Proteomes" id="UP001211731">
    <property type="component" value="Unassembled WGS sequence"/>
</dbReference>
<dbReference type="Proteomes" id="UP001296643">
    <property type="component" value="Unassembled WGS sequence"/>
</dbReference>
<dbReference type="EMBL" id="JAJBOM010000024">
    <property type="protein sequence ID" value="MCB5620329.1"/>
    <property type="molecule type" value="Genomic_DNA"/>
</dbReference>
<reference evidence="4" key="4">
    <citation type="submission" date="2022-12" db="EMBL/GenBank/DDBJ databases">
        <title>Genome of R. gnavus strain RSHDN_120.</title>
        <authorList>
            <person name="Abdugheni R."/>
        </authorList>
    </citation>
    <scope>NUCLEOTIDE SEQUENCE</scope>
    <source>
        <strain evidence="4">RSHDN_120</strain>
    </source>
</reference>
<dbReference type="Proteomes" id="UP001297370">
    <property type="component" value="Unassembled WGS sequence"/>
</dbReference>
<dbReference type="EMBL" id="JAAIRM010000032">
    <property type="protein sequence ID" value="NSI20510.1"/>
    <property type="molecule type" value="Genomic_DNA"/>
</dbReference>
<comment type="caution">
    <text evidence="1">The sequence shown here is derived from an EMBL/GenBank/DDBJ whole genome shotgun (WGS) entry which is preliminary data.</text>
</comment>
<dbReference type="RefSeq" id="WP_165853785.1">
    <property type="nucleotide sequence ID" value="NZ_BAABXJ010000001.1"/>
</dbReference>
<evidence type="ECO:0000313" key="5">
    <source>
        <dbReference type="EMBL" id="NSI20510.1"/>
    </source>
</evidence>
<dbReference type="AlphaFoldDB" id="A0AAJ1ESB3"/>